<dbReference type="PROSITE" id="PS50042">
    <property type="entry name" value="CNMP_BINDING_3"/>
    <property type="match status" value="1"/>
</dbReference>
<evidence type="ECO:0000256" key="3">
    <source>
        <dbReference type="ARBA" id="ARBA00023163"/>
    </source>
</evidence>
<dbReference type="PROSITE" id="PS51063">
    <property type="entry name" value="HTH_CRP_2"/>
    <property type="match status" value="1"/>
</dbReference>
<dbReference type="InterPro" id="IPR018490">
    <property type="entry name" value="cNMP-bd_dom_sf"/>
</dbReference>
<dbReference type="RefSeq" id="WP_418161160.1">
    <property type="nucleotide sequence ID" value="NZ_JBBLZC010000025.1"/>
</dbReference>
<gene>
    <name evidence="6" type="ORF">U1T56_19340</name>
</gene>
<keyword evidence="3" id="KW-0804">Transcription</keyword>
<accession>A0ABU8XVU3</accession>
<dbReference type="InterPro" id="IPR014710">
    <property type="entry name" value="RmlC-like_jellyroll"/>
</dbReference>
<proteinExistence type="predicted"/>
<evidence type="ECO:0000256" key="2">
    <source>
        <dbReference type="ARBA" id="ARBA00023125"/>
    </source>
</evidence>
<evidence type="ECO:0000259" key="5">
    <source>
        <dbReference type="PROSITE" id="PS51063"/>
    </source>
</evidence>
<dbReference type="PANTHER" id="PTHR24567">
    <property type="entry name" value="CRP FAMILY TRANSCRIPTIONAL REGULATORY PROTEIN"/>
    <property type="match status" value="1"/>
</dbReference>
<dbReference type="InterPro" id="IPR036388">
    <property type="entry name" value="WH-like_DNA-bd_sf"/>
</dbReference>
<feature type="domain" description="Cyclic nucleotide-binding" evidence="4">
    <location>
        <begin position="15"/>
        <end position="118"/>
    </location>
</feature>
<dbReference type="Pfam" id="PF13545">
    <property type="entry name" value="HTH_Crp_2"/>
    <property type="match status" value="1"/>
</dbReference>
<evidence type="ECO:0000313" key="6">
    <source>
        <dbReference type="EMBL" id="MEK0085311.1"/>
    </source>
</evidence>
<keyword evidence="7" id="KW-1185">Reference proteome</keyword>
<dbReference type="InterPro" id="IPR012318">
    <property type="entry name" value="HTH_CRP"/>
</dbReference>
<evidence type="ECO:0000259" key="4">
    <source>
        <dbReference type="PROSITE" id="PS50042"/>
    </source>
</evidence>
<dbReference type="EMBL" id="JBBLZC010000025">
    <property type="protein sequence ID" value="MEK0085311.1"/>
    <property type="molecule type" value="Genomic_DNA"/>
</dbReference>
<dbReference type="PANTHER" id="PTHR24567:SF74">
    <property type="entry name" value="HTH-TYPE TRANSCRIPTIONAL REGULATOR ARCR"/>
    <property type="match status" value="1"/>
</dbReference>
<reference evidence="6 7" key="1">
    <citation type="submission" date="2024-01" db="EMBL/GenBank/DDBJ databases">
        <title>Multi-omics insights into the function and evolution of sodium benzoate biodegradation pathways in Benzoatithermus flavus gen. nov., sp. nov. from hot spring.</title>
        <authorList>
            <person name="Hu C.-J."/>
            <person name="Li W.-J."/>
        </authorList>
    </citation>
    <scope>NUCLEOTIDE SEQUENCE [LARGE SCALE GENOMIC DNA]</scope>
    <source>
        <strain evidence="6 7">SYSU G07066</strain>
    </source>
</reference>
<keyword evidence="2" id="KW-0238">DNA-binding</keyword>
<organism evidence="6 7">
    <name type="scientific">Benzoatithermus flavus</name>
    <dbReference type="NCBI Taxonomy" id="3108223"/>
    <lineage>
        <taxon>Bacteria</taxon>
        <taxon>Pseudomonadati</taxon>
        <taxon>Pseudomonadota</taxon>
        <taxon>Alphaproteobacteria</taxon>
        <taxon>Geminicoccales</taxon>
        <taxon>Geminicoccaceae</taxon>
        <taxon>Benzoatithermus</taxon>
    </lineage>
</organism>
<dbReference type="SUPFAM" id="SSF51206">
    <property type="entry name" value="cAMP-binding domain-like"/>
    <property type="match status" value="1"/>
</dbReference>
<dbReference type="SUPFAM" id="SSF46785">
    <property type="entry name" value="Winged helix' DNA-binding domain"/>
    <property type="match status" value="1"/>
</dbReference>
<dbReference type="InterPro" id="IPR000595">
    <property type="entry name" value="cNMP-bd_dom"/>
</dbReference>
<dbReference type="Gene3D" id="1.10.10.10">
    <property type="entry name" value="Winged helix-like DNA-binding domain superfamily/Winged helix DNA-binding domain"/>
    <property type="match status" value="1"/>
</dbReference>
<dbReference type="CDD" id="cd00038">
    <property type="entry name" value="CAP_ED"/>
    <property type="match status" value="1"/>
</dbReference>
<name>A0ABU8XVU3_9PROT</name>
<protein>
    <submittedName>
        <fullName evidence="6">Crp/Fnr family transcriptional regulator</fullName>
    </submittedName>
</protein>
<evidence type="ECO:0000256" key="1">
    <source>
        <dbReference type="ARBA" id="ARBA00023015"/>
    </source>
</evidence>
<keyword evidence="1" id="KW-0805">Transcription regulation</keyword>
<dbReference type="SMART" id="SM00100">
    <property type="entry name" value="cNMP"/>
    <property type="match status" value="1"/>
</dbReference>
<evidence type="ECO:0000313" key="7">
    <source>
        <dbReference type="Proteomes" id="UP001375743"/>
    </source>
</evidence>
<dbReference type="Gene3D" id="2.60.120.10">
    <property type="entry name" value="Jelly Rolls"/>
    <property type="match status" value="1"/>
</dbReference>
<dbReference type="Proteomes" id="UP001375743">
    <property type="component" value="Unassembled WGS sequence"/>
</dbReference>
<comment type="caution">
    <text evidence="6">The sequence shown here is derived from an EMBL/GenBank/DDBJ whole genome shotgun (WGS) entry which is preliminary data.</text>
</comment>
<dbReference type="InterPro" id="IPR036390">
    <property type="entry name" value="WH_DNA-bd_sf"/>
</dbReference>
<dbReference type="Pfam" id="PF00027">
    <property type="entry name" value="cNMP_binding"/>
    <property type="match status" value="1"/>
</dbReference>
<dbReference type="InterPro" id="IPR050397">
    <property type="entry name" value="Env_Response_Regulators"/>
</dbReference>
<feature type="domain" description="HTH crp-type" evidence="5">
    <location>
        <begin position="149"/>
        <end position="218"/>
    </location>
</feature>
<dbReference type="SMART" id="SM00419">
    <property type="entry name" value="HTH_CRP"/>
    <property type="match status" value="1"/>
</dbReference>
<sequence length="228" mass="24090">MQLDPGQRSLDGIALLRALAPADRTALAARCGWRRHRTGELILSPESASRDVLFVVEGRVRVVTYAASGREVAFAVLAAGSHVGELSALDGAPRSAAVEALEPCLVASLPATAFQALLLAQPALALELLKALAGVIRRSDERIAELSVLGAMPRVYRELRRLARPEGKGAVIVPLPTQEALAAHVGATRETVARALGQLVKGGVAVRRGRELLIRDLSLLEALGEPET</sequence>